<accession>A0A7U2EXF9</accession>
<evidence type="ECO:0000313" key="2">
    <source>
        <dbReference type="EMBL" id="QRC94825.1"/>
    </source>
</evidence>
<gene>
    <name evidence="2" type="ORF">JI435_406420</name>
</gene>
<reference evidence="3" key="1">
    <citation type="journal article" date="2021" name="BMC Genomics">
        <title>Chromosome-level genome assembly and manually-curated proteome of model necrotroph Parastagonospora nodorum Sn15 reveals a genome-wide trove of candidate effector homologs, and redundancy of virulence-related functions within an accessory chromosome.</title>
        <authorList>
            <person name="Bertazzoni S."/>
            <person name="Jones D.A.B."/>
            <person name="Phan H.T."/>
            <person name="Tan K.-C."/>
            <person name="Hane J.K."/>
        </authorList>
    </citation>
    <scope>NUCLEOTIDE SEQUENCE [LARGE SCALE GENOMIC DNA]</scope>
    <source>
        <strain evidence="3">SN15 / ATCC MYA-4574 / FGSC 10173)</strain>
    </source>
</reference>
<evidence type="ECO:0000313" key="3">
    <source>
        <dbReference type="Proteomes" id="UP000663193"/>
    </source>
</evidence>
<sequence length="70" mass="7843">MPSSCLSLPFSVLLYSLRTWRSHLRTPFRGQGWFYCARNMSAPLDTHTPVRADGSIIDRSQNKSEVASAA</sequence>
<name>A0A7U2EXF9_PHANO</name>
<dbReference type="AlphaFoldDB" id="A0A7U2EXF9"/>
<proteinExistence type="predicted"/>
<organism evidence="2 3">
    <name type="scientific">Phaeosphaeria nodorum (strain SN15 / ATCC MYA-4574 / FGSC 10173)</name>
    <name type="common">Glume blotch fungus</name>
    <name type="synonym">Parastagonospora nodorum</name>
    <dbReference type="NCBI Taxonomy" id="321614"/>
    <lineage>
        <taxon>Eukaryota</taxon>
        <taxon>Fungi</taxon>
        <taxon>Dikarya</taxon>
        <taxon>Ascomycota</taxon>
        <taxon>Pezizomycotina</taxon>
        <taxon>Dothideomycetes</taxon>
        <taxon>Pleosporomycetidae</taxon>
        <taxon>Pleosporales</taxon>
        <taxon>Pleosporineae</taxon>
        <taxon>Phaeosphaeriaceae</taxon>
        <taxon>Parastagonospora</taxon>
    </lineage>
</organism>
<dbReference type="Proteomes" id="UP000663193">
    <property type="component" value="Chromosome 5"/>
</dbReference>
<dbReference type="VEuPathDB" id="FungiDB:JI435_406420"/>
<evidence type="ECO:0000256" key="1">
    <source>
        <dbReference type="SAM" id="MobiDB-lite"/>
    </source>
</evidence>
<feature type="region of interest" description="Disordered" evidence="1">
    <location>
        <begin position="51"/>
        <end position="70"/>
    </location>
</feature>
<keyword evidence="3" id="KW-1185">Reference proteome</keyword>
<protein>
    <submittedName>
        <fullName evidence="2">Uncharacterized protein</fullName>
    </submittedName>
</protein>
<dbReference type="EMBL" id="CP069027">
    <property type="protein sequence ID" value="QRC94825.1"/>
    <property type="molecule type" value="Genomic_DNA"/>
</dbReference>